<dbReference type="InterPro" id="IPR009060">
    <property type="entry name" value="UBA-like_sf"/>
</dbReference>
<feature type="compositionally biased region" description="Polar residues" evidence="1">
    <location>
        <begin position="281"/>
        <end position="301"/>
    </location>
</feature>
<dbReference type="InterPro" id="IPR009719">
    <property type="entry name" value="GIP1_N"/>
</dbReference>
<feature type="region of interest" description="Disordered" evidence="1">
    <location>
        <begin position="353"/>
        <end position="397"/>
    </location>
</feature>
<dbReference type="PANTHER" id="PTHR47070">
    <property type="entry name" value="HYDROXYPROLINE-RICH GLYCOPROTEIN-LIKE"/>
    <property type="match status" value="1"/>
</dbReference>
<feature type="compositionally biased region" description="Polar residues" evidence="1">
    <location>
        <begin position="189"/>
        <end position="203"/>
    </location>
</feature>
<dbReference type="AlphaFoldDB" id="A0ABD3TX34"/>
<protein>
    <recommendedName>
        <fullName evidence="2">GBF-interacting protein 1 N-terminal domain-containing protein</fullName>
    </recommendedName>
</protein>
<feature type="compositionally biased region" description="Polar residues" evidence="1">
    <location>
        <begin position="311"/>
        <end position="327"/>
    </location>
</feature>
<feature type="compositionally biased region" description="Basic and acidic residues" evidence="1">
    <location>
        <begin position="71"/>
        <end position="89"/>
    </location>
</feature>
<name>A0ABD3TX34_9LAMI</name>
<feature type="domain" description="GBF-interacting protein 1 N-terminal" evidence="2">
    <location>
        <begin position="16"/>
        <end position="73"/>
    </location>
</feature>
<feature type="compositionally biased region" description="Polar residues" evidence="1">
    <location>
        <begin position="161"/>
        <end position="172"/>
    </location>
</feature>
<gene>
    <name evidence="3" type="ORF">ACJIZ3_025378</name>
</gene>
<evidence type="ECO:0000256" key="1">
    <source>
        <dbReference type="SAM" id="MobiDB-lite"/>
    </source>
</evidence>
<reference evidence="3 4" key="1">
    <citation type="submission" date="2024-12" db="EMBL/GenBank/DDBJ databases">
        <title>The unique morphological basis and parallel evolutionary history of personate flowers in Penstemon.</title>
        <authorList>
            <person name="Depatie T.H."/>
            <person name="Wessinger C.A."/>
        </authorList>
    </citation>
    <scope>NUCLEOTIDE SEQUENCE [LARGE SCALE GENOMIC DNA]</scope>
    <source>
        <strain evidence="3">WTNN_2</strain>
        <tissue evidence="3">Leaf</tissue>
    </source>
</reference>
<evidence type="ECO:0000313" key="3">
    <source>
        <dbReference type="EMBL" id="KAL3840787.1"/>
    </source>
</evidence>
<feature type="region of interest" description="Disordered" evidence="1">
    <location>
        <begin position="138"/>
        <end position="262"/>
    </location>
</feature>
<feature type="compositionally biased region" description="Low complexity" evidence="1">
    <location>
        <begin position="475"/>
        <end position="488"/>
    </location>
</feature>
<feature type="compositionally biased region" description="Basic and acidic residues" evidence="1">
    <location>
        <begin position="204"/>
        <end position="215"/>
    </location>
</feature>
<dbReference type="SUPFAM" id="SSF46934">
    <property type="entry name" value="UBA-like"/>
    <property type="match status" value="1"/>
</dbReference>
<feature type="region of interest" description="Disordered" evidence="1">
    <location>
        <begin position="462"/>
        <end position="520"/>
    </location>
</feature>
<proteinExistence type="predicted"/>
<evidence type="ECO:0000313" key="4">
    <source>
        <dbReference type="Proteomes" id="UP001634393"/>
    </source>
</evidence>
<dbReference type="Proteomes" id="UP001634393">
    <property type="component" value="Unassembled WGS sequence"/>
</dbReference>
<organism evidence="3 4">
    <name type="scientific">Penstemon smallii</name>
    <dbReference type="NCBI Taxonomy" id="265156"/>
    <lineage>
        <taxon>Eukaryota</taxon>
        <taxon>Viridiplantae</taxon>
        <taxon>Streptophyta</taxon>
        <taxon>Embryophyta</taxon>
        <taxon>Tracheophyta</taxon>
        <taxon>Spermatophyta</taxon>
        <taxon>Magnoliopsida</taxon>
        <taxon>eudicotyledons</taxon>
        <taxon>Gunneridae</taxon>
        <taxon>Pentapetalae</taxon>
        <taxon>asterids</taxon>
        <taxon>lamiids</taxon>
        <taxon>Lamiales</taxon>
        <taxon>Plantaginaceae</taxon>
        <taxon>Cheloneae</taxon>
        <taxon>Penstemon</taxon>
    </lineage>
</organism>
<dbReference type="Pfam" id="PF06972">
    <property type="entry name" value="GIP1_N"/>
    <property type="match status" value="1"/>
</dbReference>
<dbReference type="PANTHER" id="PTHR47070:SF2">
    <property type="entry name" value="OS06G0206100 PROTEIN"/>
    <property type="match status" value="1"/>
</dbReference>
<feature type="compositionally biased region" description="Basic and acidic residues" evidence="1">
    <location>
        <begin position="506"/>
        <end position="520"/>
    </location>
</feature>
<feature type="compositionally biased region" description="Low complexity" evidence="1">
    <location>
        <begin position="234"/>
        <end position="248"/>
    </location>
</feature>
<keyword evidence="4" id="KW-1185">Reference proteome</keyword>
<dbReference type="EMBL" id="JBJXBP010000003">
    <property type="protein sequence ID" value="KAL3840787.1"/>
    <property type="molecule type" value="Genomic_DNA"/>
</dbReference>
<accession>A0ABD3TX34</accession>
<feature type="region of interest" description="Disordered" evidence="1">
    <location>
        <begin position="274"/>
        <end position="336"/>
    </location>
</feature>
<comment type="caution">
    <text evidence="3">The sequence shown here is derived from an EMBL/GenBank/DDBJ whole genome shotgun (WGS) entry which is preliminary data.</text>
</comment>
<evidence type="ECO:0000259" key="2">
    <source>
        <dbReference type="Pfam" id="PF06972"/>
    </source>
</evidence>
<feature type="compositionally biased region" description="Polar residues" evidence="1">
    <location>
        <begin position="138"/>
        <end position="154"/>
    </location>
</feature>
<sequence>MVLGSRIDGRGQVLSAGLRKTIQSIKEIVGNHSDADIYVALKETNMDPNETAQKLLNQDPFHEVKRKRDRKKENSGDKNFTAEEPRKNIELACIPPPVKQNAYSDRNARRGGFSRNLISDAGSSREFRVVRDNRFNQNAAADSKPIQSPTSTSDGVIFNGSGKSNVTGTSGRQKPPVGRHSPQVLNGPADSQSRQTRDAISSSNDRKKILGEKRLPIPSAASRGKTRANDSRLNSRNNSVVGVYSSSSDPVHVPSLHSKPAANVGAIRREVGVVGPHRQSSENCAKPSSSQIISLPNTQSGREGHSRESTRPFSSTSKSDQHSQNVAPESALSGFSGSNSFSSNQYGSSFHQFVGHRKAPQRSKEWKPKSSLKSSANGPGVIGTVTKSVYPPAENPKDLKKESLQMQDNVSRLNISENQNVIIAAHIRVSETDRCRLTFGSLGTQLVSSMNSVFITNEGAAELSTEPSVSVSGLGPESSGEEPAAGSEQLEMMDDSVRNSGSNSHASDDVSDHQPTEKKEVVVSQHNVDNYADVQFVRTTSLSHTPESLHQQDTSVLPSFSGYDPQMAYDMSYFPPIVDETVHGTGLPSPQEVLNSHTTNAIPASTIAMVQHQQQQQLAQMYPQLHVPHFGNLMPYRQFLSPVYVPPLPVPGYSNNSAYPHPSNGSSYLLMPGNNSHLTPSSFKYGIQQFKPVPTGSPTGFENFTSPTGYAISTHGVVGSTAGHEDSSRLKYKDNLYIQNPQAETSEIWMNPRDISSLQSASYYNGPGQTPHAYLASHNGHASFNAAAAAQSSHMQFQGMYHSPPQPAAIASHLHLGPANVGVGVGVGGPAPGAQVGAYQQPQMGHLNWTGNY</sequence>
<feature type="region of interest" description="Disordered" evidence="1">
    <location>
        <begin position="60"/>
        <end position="118"/>
    </location>
</feature>